<dbReference type="GO" id="GO:0002181">
    <property type="term" value="P:cytoplasmic translation"/>
    <property type="evidence" value="ECO:0007669"/>
    <property type="project" value="TreeGrafter"/>
</dbReference>
<dbReference type="InterPro" id="IPR002671">
    <property type="entry name" value="Ribosomal_eL22"/>
</dbReference>
<evidence type="ECO:0000256" key="3">
    <source>
        <dbReference type="ARBA" id="ARBA00011133"/>
    </source>
</evidence>
<dbReference type="PANTHER" id="PTHR10064:SF2">
    <property type="entry name" value="LARGE RIBOSOMAL SUBUNIT PROTEIN EL22"/>
    <property type="match status" value="1"/>
</dbReference>
<keyword evidence="5" id="KW-0689">Ribosomal protein</keyword>
<comment type="subcellular location">
    <subcellularLocation>
        <location evidence="1">Cytoplasm</location>
    </subcellularLocation>
</comment>
<evidence type="ECO:0000256" key="8">
    <source>
        <dbReference type="ARBA" id="ARBA00040613"/>
    </source>
</evidence>
<comment type="subunit">
    <text evidence="3">Component of the large ribosomal subunit.</text>
</comment>
<keyword evidence="11" id="KW-1185">Reference proteome</keyword>
<gene>
    <name evidence="10" type="primary">LOC116310000</name>
</gene>
<accession>A0AAZ1XLP6</accession>
<name>A0AAZ1XLP6_OREAU</name>
<evidence type="ECO:0000256" key="7">
    <source>
        <dbReference type="ARBA" id="ARBA00034092"/>
    </source>
</evidence>
<organism evidence="10 11">
    <name type="scientific">Oreochromis aureus</name>
    <name type="common">Israeli tilapia</name>
    <name type="synonym">Chromis aureus</name>
    <dbReference type="NCBI Taxonomy" id="47969"/>
    <lineage>
        <taxon>Eukaryota</taxon>
        <taxon>Metazoa</taxon>
        <taxon>Chordata</taxon>
        <taxon>Craniata</taxon>
        <taxon>Vertebrata</taxon>
        <taxon>Euteleostomi</taxon>
        <taxon>Actinopterygii</taxon>
        <taxon>Neopterygii</taxon>
        <taxon>Teleostei</taxon>
        <taxon>Neoteleostei</taxon>
        <taxon>Acanthomorphata</taxon>
        <taxon>Ovalentaria</taxon>
        <taxon>Cichlomorphae</taxon>
        <taxon>Cichliformes</taxon>
        <taxon>Cichlidae</taxon>
        <taxon>African cichlids</taxon>
        <taxon>Pseudocrenilabrinae</taxon>
        <taxon>Oreochromini</taxon>
        <taxon>Oreochromis</taxon>
    </lineage>
</organism>
<evidence type="ECO:0000313" key="11">
    <source>
        <dbReference type="Proteomes" id="UP000472276"/>
    </source>
</evidence>
<dbReference type="InterPro" id="IPR038526">
    <property type="entry name" value="Ribosomal_eL22_sf"/>
</dbReference>
<dbReference type="PANTHER" id="PTHR10064">
    <property type="entry name" value="60S RIBOSOMAL PROTEIN L22"/>
    <property type="match status" value="1"/>
</dbReference>
<evidence type="ECO:0000256" key="1">
    <source>
        <dbReference type="ARBA" id="ARBA00004496"/>
    </source>
</evidence>
<keyword evidence="6" id="KW-0687">Ribonucleoprotein</keyword>
<comment type="function">
    <text evidence="7">Component of the large ribosomal subunit. The ribosome is a large ribonucleoprotein complex responsible for the synthesis of proteins in the cell.</text>
</comment>
<proteinExistence type="inferred from homology"/>
<reference evidence="10" key="3">
    <citation type="submission" date="2025-09" db="UniProtKB">
        <authorList>
            <consortium name="Ensembl"/>
        </authorList>
    </citation>
    <scope>IDENTIFICATION</scope>
</reference>
<keyword evidence="4" id="KW-0963">Cytoplasm</keyword>
<dbReference type="Proteomes" id="UP000472276">
    <property type="component" value="Unassembled WGS sequence"/>
</dbReference>
<dbReference type="GO" id="GO:0003723">
    <property type="term" value="F:RNA binding"/>
    <property type="evidence" value="ECO:0007669"/>
    <property type="project" value="TreeGrafter"/>
</dbReference>
<evidence type="ECO:0000256" key="4">
    <source>
        <dbReference type="ARBA" id="ARBA00022490"/>
    </source>
</evidence>
<dbReference type="Ensembl" id="ENSOABT00000064341.1">
    <property type="protein sequence ID" value="ENSOABP00000068525.1"/>
    <property type="gene ID" value="ENSOABG00000012600.2"/>
</dbReference>
<dbReference type="GO" id="GO:0005737">
    <property type="term" value="C:cytoplasm"/>
    <property type="evidence" value="ECO:0007669"/>
    <property type="project" value="UniProtKB-SubCell"/>
</dbReference>
<dbReference type="Pfam" id="PF01776">
    <property type="entry name" value="Ribosomal_L22e"/>
    <property type="match status" value="1"/>
</dbReference>
<dbReference type="GeneID" id="116310000"/>
<dbReference type="AlphaFoldDB" id="A0AAZ1XLP6"/>
<comment type="similarity">
    <text evidence="2">Belongs to the eukaryotic ribosomal protein eL22 family.</text>
</comment>
<reference evidence="11" key="1">
    <citation type="submission" date="2020-03" db="EMBL/GenBank/DDBJ databases">
        <title>Evolution of repeat sequences and sex chromosomes of tilapia species revealed by chromosome-level genomes.</title>
        <authorList>
            <person name="Xu L."/>
            <person name="Tao W."/>
            <person name="Wang D."/>
            <person name="Zhou Q."/>
        </authorList>
    </citation>
    <scope>NUCLEOTIDE SEQUENCE [LARGE SCALE GENOMIC DNA]</scope>
    <source>
        <strain evidence="11">Israel</strain>
    </source>
</reference>
<reference evidence="10" key="2">
    <citation type="submission" date="2025-08" db="UniProtKB">
        <authorList>
            <consortium name="Ensembl"/>
        </authorList>
    </citation>
    <scope>IDENTIFICATION</scope>
</reference>
<evidence type="ECO:0000256" key="5">
    <source>
        <dbReference type="ARBA" id="ARBA00022980"/>
    </source>
</evidence>
<evidence type="ECO:0000313" key="10">
    <source>
        <dbReference type="Ensembl" id="ENSOABP00000068525.1"/>
    </source>
</evidence>
<dbReference type="GO" id="GO:0005840">
    <property type="term" value="C:ribosome"/>
    <property type="evidence" value="ECO:0007669"/>
    <property type="project" value="UniProtKB-KW"/>
</dbReference>
<protein>
    <recommendedName>
        <fullName evidence="8">Large ribosomal subunit protein eL22</fullName>
    </recommendedName>
    <alternativeName>
        <fullName evidence="9">60S ribosomal protein L22</fullName>
    </alternativeName>
</protein>
<evidence type="ECO:0000256" key="6">
    <source>
        <dbReference type="ARBA" id="ARBA00023274"/>
    </source>
</evidence>
<dbReference type="KEGG" id="oau:116310000"/>
<dbReference type="GO" id="GO:1990904">
    <property type="term" value="C:ribonucleoprotein complex"/>
    <property type="evidence" value="ECO:0007669"/>
    <property type="project" value="UniProtKB-KW"/>
</dbReference>
<evidence type="ECO:0000256" key="2">
    <source>
        <dbReference type="ARBA" id="ARBA00007817"/>
    </source>
</evidence>
<dbReference type="GO" id="GO:0003735">
    <property type="term" value="F:structural constituent of ribosome"/>
    <property type="evidence" value="ECO:0007669"/>
    <property type="project" value="InterPro"/>
</dbReference>
<dbReference type="Gene3D" id="3.30.1360.210">
    <property type="match status" value="1"/>
</dbReference>
<dbReference type="RefSeq" id="XP_031582581.2">
    <property type="nucleotide sequence ID" value="XM_031726721.2"/>
</dbReference>
<evidence type="ECO:0000256" key="9">
    <source>
        <dbReference type="ARBA" id="ARBA00041214"/>
    </source>
</evidence>
<dbReference type="FunFam" id="3.30.1360.210:FF:000001">
    <property type="entry name" value="60S ribosomal protein L22 1"/>
    <property type="match status" value="1"/>
</dbReference>
<sequence>MEMKRFWDKTNSINFSAYDVVAHAHRLLFLFDSFFTMAPIKKQNASKGGKKKKQVLKFTLDCTHPVEDGIMDAANFEQFLQERIKVNGKAGNLGGGVVSIERSKSKITVSSEVPFSKRYLKYLTKKYLKKNNLRDWLRVVANTKESYELRYFQINQDEEEEEDDD</sequence>